<keyword evidence="2" id="KW-1185">Reference proteome</keyword>
<organism evidence="1 2">
    <name type="scientific">Anoxybacterium hadale</name>
    <dbReference type="NCBI Taxonomy" id="3408580"/>
    <lineage>
        <taxon>Bacteria</taxon>
        <taxon>Bacillati</taxon>
        <taxon>Bacillota</taxon>
        <taxon>Clostridia</taxon>
        <taxon>Peptostreptococcales</taxon>
        <taxon>Anaerovoracaceae</taxon>
        <taxon>Anoxybacterium</taxon>
    </lineage>
</organism>
<dbReference type="Proteomes" id="UP000594014">
    <property type="component" value="Chromosome"/>
</dbReference>
<dbReference type="EMBL" id="CP042469">
    <property type="protein sequence ID" value="QOX62182.1"/>
    <property type="molecule type" value="Genomic_DNA"/>
</dbReference>
<accession>A0ACD1A760</accession>
<evidence type="ECO:0000313" key="2">
    <source>
        <dbReference type="Proteomes" id="UP000594014"/>
    </source>
</evidence>
<evidence type="ECO:0000313" key="1">
    <source>
        <dbReference type="EMBL" id="QOX62182.1"/>
    </source>
</evidence>
<protein>
    <submittedName>
        <fullName evidence="1">Superoxide dismutase family protein</fullName>
    </submittedName>
</protein>
<reference evidence="1" key="1">
    <citation type="submission" date="2019-08" db="EMBL/GenBank/DDBJ databases">
        <title>Genome sequence of Clostridiales bacterium MT110.</title>
        <authorList>
            <person name="Cao J."/>
        </authorList>
    </citation>
    <scope>NUCLEOTIDE SEQUENCE</scope>
    <source>
        <strain evidence="1">MT110</strain>
    </source>
</reference>
<proteinExistence type="predicted"/>
<gene>
    <name evidence="1" type="ORF">FRZ06_01855</name>
</gene>
<name>A0ACD1A760_9FIRM</name>
<sequence length="305" mass="33058">MLDQTIKLMYETMSKPPVVCAHLEGSSEIHKLVGDVYLYPFLDGTLLVVDVEGIPFSGFYGFHIHQHGPCIMGEGYTGFHDVGGHFSLNPDAPHPYHSGDLPVLMSFYGHAYMIVYTDRFTPDQVLGRAMIIHEWPDDYRTQPTGNAGQHIGCGTFFPCCFDQREYMGGMQGFPLGERVGIPQETMPQQTMPQQTIPQEAVPLVPQPIGPPGAPPVAPSLSGPTGGLPGPFPSPIPGIMPPNSSTGAIPGIMPPNSSTGAIPGIMPPGSSVEGLSVAYHPHHSGAQEHTQARYFNRFYESYQPIY</sequence>